<organism evidence="1 2">
    <name type="scientific">Acyrthosiphon pisum</name>
    <name type="common">Pea aphid</name>
    <dbReference type="NCBI Taxonomy" id="7029"/>
    <lineage>
        <taxon>Eukaryota</taxon>
        <taxon>Metazoa</taxon>
        <taxon>Ecdysozoa</taxon>
        <taxon>Arthropoda</taxon>
        <taxon>Hexapoda</taxon>
        <taxon>Insecta</taxon>
        <taxon>Pterygota</taxon>
        <taxon>Neoptera</taxon>
        <taxon>Paraneoptera</taxon>
        <taxon>Hemiptera</taxon>
        <taxon>Sternorrhyncha</taxon>
        <taxon>Aphidomorpha</taxon>
        <taxon>Aphidoidea</taxon>
        <taxon>Aphididae</taxon>
        <taxon>Macrosiphini</taxon>
        <taxon>Acyrthosiphon</taxon>
    </lineage>
</organism>
<dbReference type="OrthoDB" id="379794at2759"/>
<protein>
    <submittedName>
        <fullName evidence="1">Uncharacterized protein</fullName>
    </submittedName>
</protein>
<dbReference type="KEGG" id="api:100164427"/>
<name>A0A8R2B8H3_ACYPI</name>
<reference evidence="1" key="2">
    <citation type="submission" date="2022-06" db="UniProtKB">
        <authorList>
            <consortium name="EnsemblMetazoa"/>
        </authorList>
    </citation>
    <scope>IDENTIFICATION</scope>
</reference>
<dbReference type="Proteomes" id="UP000007819">
    <property type="component" value="Chromosome A3"/>
</dbReference>
<proteinExistence type="predicted"/>
<dbReference type="EnsemblMetazoa" id="XM_016807357.2">
    <property type="protein sequence ID" value="XP_016662846.1"/>
    <property type="gene ID" value="LOC100164427"/>
</dbReference>
<dbReference type="RefSeq" id="XP_016662846.1">
    <property type="nucleotide sequence ID" value="XM_016807357.1"/>
</dbReference>
<keyword evidence="2" id="KW-1185">Reference proteome</keyword>
<dbReference type="SUPFAM" id="SSF48371">
    <property type="entry name" value="ARM repeat"/>
    <property type="match status" value="1"/>
</dbReference>
<sequence>MTSTAGQQNNNIQEFVCRVMDLKTRKLSGRSDADDMKNATDTFRWLRNNSPQLDDAGKCQLLDSKLIETCLWYCDTYFANEPLSRSVLIQFLANFSVGHESAQRQIFGSFCGMLRHFIVSSGDSKLLNNSMMLLYNLCLCDVNFRENILRDVNIVQQIMTHWTQNEIEYSKIFLDSIFSNSKDFLLVYKNLPDTSKNQLMNIISIWLDHYHEEVSLEVIVVIKNNFFINCALEKITSHVVNVLAKASNIEKFNTEIKKHTTLLKKIMDLLVFIHKLAKDNDG</sequence>
<dbReference type="GeneID" id="100164427"/>
<reference evidence="2" key="1">
    <citation type="submission" date="2010-06" db="EMBL/GenBank/DDBJ databases">
        <authorList>
            <person name="Jiang H."/>
            <person name="Abraham K."/>
            <person name="Ali S."/>
            <person name="Alsbrooks S.L."/>
            <person name="Anim B.N."/>
            <person name="Anosike U.S."/>
            <person name="Attaway T."/>
            <person name="Bandaranaike D.P."/>
            <person name="Battles P.K."/>
            <person name="Bell S.N."/>
            <person name="Bell A.V."/>
            <person name="Beltran B."/>
            <person name="Bickham C."/>
            <person name="Bustamante Y."/>
            <person name="Caleb T."/>
            <person name="Canada A."/>
            <person name="Cardenas V."/>
            <person name="Carter K."/>
            <person name="Chacko J."/>
            <person name="Chandrabose M.N."/>
            <person name="Chavez D."/>
            <person name="Chavez A."/>
            <person name="Chen L."/>
            <person name="Chu H.-S."/>
            <person name="Claassen K.J."/>
            <person name="Cockrell R."/>
            <person name="Collins M."/>
            <person name="Cooper J.A."/>
            <person name="Cree A."/>
            <person name="Curry S.M."/>
            <person name="Da Y."/>
            <person name="Dao M.D."/>
            <person name="Das B."/>
            <person name="Davila M.-L."/>
            <person name="Davy-Carroll L."/>
            <person name="Denson S."/>
            <person name="Dinh H."/>
            <person name="Ebong V.E."/>
            <person name="Edwards J.R."/>
            <person name="Egan A."/>
            <person name="El-Daye J."/>
            <person name="Escobedo L."/>
            <person name="Fernandez S."/>
            <person name="Fernando P.R."/>
            <person name="Flagg N."/>
            <person name="Forbes L.D."/>
            <person name="Fowler R.G."/>
            <person name="Fu Q."/>
            <person name="Gabisi R.A."/>
            <person name="Ganer J."/>
            <person name="Garbino Pronczuk A."/>
            <person name="Garcia R.M."/>
            <person name="Garner T."/>
            <person name="Garrett T.E."/>
            <person name="Gonzalez D.A."/>
            <person name="Hamid H."/>
            <person name="Hawkins E.S."/>
            <person name="Hirani K."/>
            <person name="Hogues M.E."/>
            <person name="Hollins B."/>
            <person name="Hsiao C.-H."/>
            <person name="Jabil R."/>
            <person name="James M.L."/>
            <person name="Jhangiani S.N."/>
            <person name="Johnson B."/>
            <person name="Johnson Q."/>
            <person name="Joshi V."/>
            <person name="Kalu J.B."/>
            <person name="Kam C."/>
            <person name="Kashfia A."/>
            <person name="Keebler J."/>
            <person name="Kisamo H."/>
            <person name="Kovar C.L."/>
            <person name="Lago L.A."/>
            <person name="Lai C.-Y."/>
            <person name="Laidlaw J."/>
            <person name="Lara F."/>
            <person name="Le T.-K."/>
            <person name="Lee S.L."/>
            <person name="Legall F.H."/>
            <person name="Lemon S.J."/>
            <person name="Lewis L.R."/>
            <person name="Li B."/>
            <person name="Liu Y."/>
            <person name="Liu Y.-S."/>
            <person name="Lopez J."/>
            <person name="Lozado R.J."/>
            <person name="Lu J."/>
            <person name="Madu R.C."/>
            <person name="Maheshwari M."/>
            <person name="Maheshwari R."/>
            <person name="Malloy K."/>
            <person name="Martinez E."/>
            <person name="Mathew T."/>
            <person name="Mercado I.C."/>
            <person name="Mercado C."/>
            <person name="Meyer B."/>
            <person name="Montgomery K."/>
            <person name="Morgan M.B."/>
            <person name="Munidasa M."/>
            <person name="Nazareth L.V."/>
            <person name="Nelson J."/>
            <person name="Ng B.M."/>
            <person name="Nguyen N.B."/>
            <person name="Nguyen P.Q."/>
            <person name="Nguyen T."/>
            <person name="Obregon M."/>
            <person name="Okwuonu G.O."/>
            <person name="Onwere C.G."/>
            <person name="Orozco G."/>
            <person name="Parra A."/>
            <person name="Patel S."/>
            <person name="Patil S."/>
            <person name="Perez A."/>
            <person name="Perez Y."/>
            <person name="Pham C."/>
            <person name="Primus E.L."/>
            <person name="Pu L.-L."/>
            <person name="Puazo M."/>
            <person name="Qin X."/>
            <person name="Quiroz J.B."/>
            <person name="Reese J."/>
            <person name="Richards S."/>
            <person name="Rives C.M."/>
            <person name="Robberts R."/>
            <person name="Ruiz S.J."/>
            <person name="Ruiz M.J."/>
            <person name="Santibanez J."/>
            <person name="Schneider B.W."/>
            <person name="Sisson I."/>
            <person name="Smith M."/>
            <person name="Sodergren E."/>
            <person name="Song X.-Z."/>
            <person name="Song B.B."/>
            <person name="Summersgill H."/>
            <person name="Thelus R."/>
            <person name="Thornton R.D."/>
            <person name="Trejos Z.Y."/>
            <person name="Usmani K."/>
            <person name="Vattathil S."/>
            <person name="Villasana D."/>
            <person name="Walker D.L."/>
            <person name="Wang S."/>
            <person name="Wang K."/>
            <person name="White C.S."/>
            <person name="Williams A.C."/>
            <person name="Williamson J."/>
            <person name="Wilson K."/>
            <person name="Woghiren I.O."/>
            <person name="Woodworth J.R."/>
            <person name="Worley K.C."/>
            <person name="Wright R.A."/>
            <person name="Wu W."/>
            <person name="Young L."/>
            <person name="Zhang L."/>
            <person name="Zhang J."/>
            <person name="Zhu Y."/>
            <person name="Muzny D.M."/>
            <person name="Weinstock G."/>
            <person name="Gibbs R.A."/>
        </authorList>
    </citation>
    <scope>NUCLEOTIDE SEQUENCE [LARGE SCALE GENOMIC DNA]</scope>
    <source>
        <strain evidence="2">LSR1</strain>
    </source>
</reference>
<accession>A0A8R2B8H3</accession>
<dbReference type="EnsemblMetazoa" id="XM_008188232.3">
    <property type="protein sequence ID" value="XP_008186454.1"/>
    <property type="gene ID" value="LOC100164427"/>
</dbReference>
<evidence type="ECO:0000313" key="1">
    <source>
        <dbReference type="EnsemblMetazoa" id="XP_008186454.1"/>
    </source>
</evidence>
<dbReference type="InterPro" id="IPR016024">
    <property type="entry name" value="ARM-type_fold"/>
</dbReference>
<evidence type="ECO:0000313" key="2">
    <source>
        <dbReference type="Proteomes" id="UP000007819"/>
    </source>
</evidence>
<dbReference type="RefSeq" id="XP_008186454.1">
    <property type="nucleotide sequence ID" value="XM_008188232.2"/>
</dbReference>
<dbReference type="AlphaFoldDB" id="A0A8R2B8H3"/>